<dbReference type="EMBL" id="WTML01000114">
    <property type="protein sequence ID" value="MWK99599.1"/>
    <property type="molecule type" value="Genomic_DNA"/>
</dbReference>
<dbReference type="EMBL" id="CP057906">
    <property type="protein sequence ID" value="QMO39612.1"/>
    <property type="molecule type" value="Genomic_DNA"/>
</dbReference>
<name>A0A3Y8HXZ2_ECOLX</name>
<evidence type="ECO:0000313" key="1">
    <source>
        <dbReference type="EMBL" id="MWK99599.1"/>
    </source>
</evidence>
<dbReference type="Proteomes" id="UP000514754">
    <property type="component" value="Chromosome"/>
</dbReference>
<reference evidence="4 5" key="1">
    <citation type="submission" date="2019-12" db="EMBL/GenBank/DDBJ databases">
        <title>Enteriobacteria Tanzani isolates_10432.</title>
        <authorList>
            <person name="Subbiah M."/>
            <person name="Call D."/>
        </authorList>
    </citation>
    <scope>NUCLEOTIDE SEQUENCE [LARGE SCALE GENOMIC DNA]</scope>
    <source>
        <strain evidence="2 4">10432wG7</strain>
        <strain evidence="1 5">10432wG8</strain>
    </source>
</reference>
<dbReference type="Proteomes" id="UP000430081">
    <property type="component" value="Unassembled WGS sequence"/>
</dbReference>
<dbReference type="Proteomes" id="UP000462271">
    <property type="component" value="Unassembled WGS sequence"/>
</dbReference>
<proteinExistence type="predicted"/>
<evidence type="ECO:0000313" key="4">
    <source>
        <dbReference type="Proteomes" id="UP000430081"/>
    </source>
</evidence>
<evidence type="ECO:0000313" key="5">
    <source>
        <dbReference type="Proteomes" id="UP000462271"/>
    </source>
</evidence>
<reference evidence="3 6" key="2">
    <citation type="submission" date="2020-06" db="EMBL/GenBank/DDBJ databases">
        <title>REHAB project genomes.</title>
        <authorList>
            <person name="Shaw L.P."/>
        </authorList>
    </citation>
    <scope>NUCLEOTIDE SEQUENCE [LARGE SCALE GENOMIC DNA]</scope>
    <source>
        <strain evidence="3 6">RHB10-C12</strain>
    </source>
</reference>
<gene>
    <name evidence="2" type="ORF">GQM13_13135</name>
    <name evidence="1" type="ORF">GQM21_20935</name>
    <name evidence="3" type="ORF">HVW43_04580</name>
</gene>
<evidence type="ECO:0000313" key="3">
    <source>
        <dbReference type="EMBL" id="QMO39612.1"/>
    </source>
</evidence>
<organism evidence="2 4">
    <name type="scientific">Escherichia coli</name>
    <dbReference type="NCBI Taxonomy" id="562"/>
    <lineage>
        <taxon>Bacteria</taxon>
        <taxon>Pseudomonadati</taxon>
        <taxon>Pseudomonadota</taxon>
        <taxon>Gammaproteobacteria</taxon>
        <taxon>Enterobacterales</taxon>
        <taxon>Enterobacteriaceae</taxon>
        <taxon>Escherichia</taxon>
    </lineage>
</organism>
<dbReference type="RefSeq" id="WP_063082775.1">
    <property type="nucleotide sequence ID" value="NZ_BFRX01000025.1"/>
</dbReference>
<evidence type="ECO:0000313" key="6">
    <source>
        <dbReference type="Proteomes" id="UP000514754"/>
    </source>
</evidence>
<dbReference type="EMBL" id="WTMQ01000004">
    <property type="protein sequence ID" value="MWL04384.1"/>
    <property type="molecule type" value="Genomic_DNA"/>
</dbReference>
<sequence length="97" mass="11039">MINLSISDLNRIQYDEKFTGSVKALRKQAGCARLIKPLRCHHDDDLHFTGRMVNHYKKGVEVSSEQLRAGCCFGTPPEFSELLTRCDYRIIQGESHG</sequence>
<accession>A0A3Y8HXZ2</accession>
<dbReference type="AlphaFoldDB" id="A0A3Y8HXZ2"/>
<evidence type="ECO:0000313" key="2">
    <source>
        <dbReference type="EMBL" id="MWL04384.1"/>
    </source>
</evidence>
<protein>
    <submittedName>
        <fullName evidence="2">Uncharacterized protein</fullName>
    </submittedName>
</protein>